<dbReference type="Proteomes" id="UP000011571">
    <property type="component" value="Unassembled WGS sequence"/>
</dbReference>
<accession>M0HK42</accession>
<comment type="caution">
    <text evidence="2">The sequence shown here is derived from an EMBL/GenBank/DDBJ whole genome shotgun (WGS) entry which is preliminary data.</text>
</comment>
<evidence type="ECO:0000313" key="3">
    <source>
        <dbReference type="Proteomes" id="UP000011571"/>
    </source>
</evidence>
<keyword evidence="1" id="KW-1133">Transmembrane helix</keyword>
<keyword evidence="1" id="KW-0812">Transmembrane</keyword>
<keyword evidence="1" id="KW-0472">Membrane</keyword>
<sequence>MSWVLAILSFHFMRNYIQGNQFGIQYSVISVTLIGLLGLAISYAGIPLWFYYQNKPFKFSVNWFPLQDKSYMIKESEEGVLRLSQIGEEVIAVVLQPMGRVDGVDIQLVSSNQEIEFKVDGPLGSSLSSYPNGNGFYTREDGIEELITPVLSVQKDNDIGGGPNPWLYLIDVSDVDYQRPGELSNEQAQNMGEELIAIEVEE</sequence>
<gene>
    <name evidence="2" type="ORF">C454_02790</name>
</gene>
<organism evidence="2 3">
    <name type="scientific">Haloferax gibbonsii (strain ATCC 33959 / DSM 4427 / JCM 8863 / NBRC 102184 / NCIMB 2188 / Ma 2.38)</name>
    <dbReference type="NCBI Taxonomy" id="1227459"/>
    <lineage>
        <taxon>Archaea</taxon>
        <taxon>Methanobacteriati</taxon>
        <taxon>Methanobacteriota</taxon>
        <taxon>Stenosarchaea group</taxon>
        <taxon>Halobacteria</taxon>
        <taxon>Halobacteriales</taxon>
        <taxon>Haloferacaceae</taxon>
        <taxon>Haloferax</taxon>
    </lineage>
</organism>
<protein>
    <submittedName>
        <fullName evidence="2">Uncharacterized protein</fullName>
    </submittedName>
</protein>
<dbReference type="RefSeq" id="WP_004972417.1">
    <property type="nucleotide sequence ID" value="NZ_AOLJ01000007.1"/>
</dbReference>
<reference evidence="2 3" key="1">
    <citation type="journal article" date="2014" name="PLoS Genet.">
        <title>Phylogenetically driven sequencing of extremely halophilic archaea reveals strategies for static and dynamic osmo-response.</title>
        <authorList>
            <person name="Becker E.A."/>
            <person name="Seitzer P.M."/>
            <person name="Tritt A."/>
            <person name="Larsen D."/>
            <person name="Krusor M."/>
            <person name="Yao A.I."/>
            <person name="Wu D."/>
            <person name="Madern D."/>
            <person name="Eisen J.A."/>
            <person name="Darling A.E."/>
            <person name="Facciotti M.T."/>
        </authorList>
    </citation>
    <scope>NUCLEOTIDE SEQUENCE [LARGE SCALE GENOMIC DNA]</scope>
    <source>
        <strain evidence="3">ATCC 33959 / DSM 4427 / JCM 8863 / NBRC 102184 / NCIMB 2188 / Ma 2.38</strain>
    </source>
</reference>
<feature type="transmembrane region" description="Helical" evidence="1">
    <location>
        <begin position="29"/>
        <end position="52"/>
    </location>
</feature>
<evidence type="ECO:0000256" key="1">
    <source>
        <dbReference type="SAM" id="Phobius"/>
    </source>
</evidence>
<dbReference type="AlphaFoldDB" id="M0HK42"/>
<name>M0HK42_HALGM</name>
<keyword evidence="3" id="KW-1185">Reference proteome</keyword>
<evidence type="ECO:0000313" key="2">
    <source>
        <dbReference type="EMBL" id="ELZ84920.1"/>
    </source>
</evidence>
<dbReference type="EMBL" id="AOLJ01000007">
    <property type="protein sequence ID" value="ELZ84920.1"/>
    <property type="molecule type" value="Genomic_DNA"/>
</dbReference>
<proteinExistence type="predicted"/>